<dbReference type="Gene3D" id="3.90.280.10">
    <property type="entry name" value="PEBP-like"/>
    <property type="match status" value="1"/>
</dbReference>
<evidence type="ECO:0008006" key="5">
    <source>
        <dbReference type="Google" id="ProtNLM"/>
    </source>
</evidence>
<evidence type="ECO:0000256" key="2">
    <source>
        <dbReference type="SAM" id="MobiDB-lite"/>
    </source>
</evidence>
<evidence type="ECO:0000313" key="4">
    <source>
        <dbReference type="Proteomes" id="UP000599437"/>
    </source>
</evidence>
<comment type="similarity">
    <text evidence="1">Belongs to the UPF0098 family.</text>
</comment>
<feature type="region of interest" description="Disordered" evidence="2">
    <location>
        <begin position="1"/>
        <end position="20"/>
    </location>
</feature>
<evidence type="ECO:0000313" key="3">
    <source>
        <dbReference type="EMBL" id="GHB06342.1"/>
    </source>
</evidence>
<dbReference type="NCBIfam" id="TIGR00481">
    <property type="entry name" value="YbhB/YbcL family Raf kinase inhibitor-like protein"/>
    <property type="match status" value="1"/>
</dbReference>
<dbReference type="PANTHER" id="PTHR30289:SF1">
    <property type="entry name" value="PEBP (PHOSPHATIDYLETHANOLAMINE-BINDING PROTEIN) FAMILY PROTEIN"/>
    <property type="match status" value="1"/>
</dbReference>
<name>A0ABQ3DTI2_9ACTN</name>
<dbReference type="Proteomes" id="UP000599437">
    <property type="component" value="Unassembled WGS sequence"/>
</dbReference>
<comment type="caution">
    <text evidence="3">The sequence shown here is derived from an EMBL/GenBank/DDBJ whole genome shotgun (WGS) entry which is preliminary data.</text>
</comment>
<dbReference type="InterPro" id="IPR008914">
    <property type="entry name" value="PEBP"/>
</dbReference>
<dbReference type="CDD" id="cd00865">
    <property type="entry name" value="PEBP_bact_arch"/>
    <property type="match status" value="1"/>
</dbReference>
<dbReference type="SUPFAM" id="SSF49777">
    <property type="entry name" value="PEBP-like"/>
    <property type="match status" value="1"/>
</dbReference>
<sequence length="169" mass="17553">MHLADGLAGGAPGRGSTSGMAGIELRSSAFDDGAFIPRRYAKEGDDVSPDLSWSGVPQGTAELLLLCEDPDAPSGTFVHWIVTGIDPASGGVAEGRTPEGGQPLMNGFGESGWGGPLPPPGDDAHRYVFRVYALPEPVELADEVGAEDVHAAVDGRQLAEGTLVGRYRR</sequence>
<organism evidence="3 4">
    <name type="scientific">Streptomyces chryseus</name>
    <dbReference type="NCBI Taxonomy" id="68186"/>
    <lineage>
        <taxon>Bacteria</taxon>
        <taxon>Bacillati</taxon>
        <taxon>Actinomycetota</taxon>
        <taxon>Actinomycetes</taxon>
        <taxon>Kitasatosporales</taxon>
        <taxon>Streptomycetaceae</taxon>
        <taxon>Streptomyces</taxon>
    </lineage>
</organism>
<evidence type="ECO:0000256" key="1">
    <source>
        <dbReference type="ARBA" id="ARBA00007120"/>
    </source>
</evidence>
<protein>
    <recommendedName>
        <fullName evidence="5">Phosphatidylethanolamine-binding protein</fullName>
    </recommendedName>
</protein>
<keyword evidence="4" id="KW-1185">Reference proteome</keyword>
<proteinExistence type="inferred from homology"/>
<dbReference type="InterPro" id="IPR036610">
    <property type="entry name" value="PEBP-like_sf"/>
</dbReference>
<dbReference type="PANTHER" id="PTHR30289">
    <property type="entry name" value="UNCHARACTERIZED PROTEIN YBCL-RELATED"/>
    <property type="match status" value="1"/>
</dbReference>
<dbReference type="EMBL" id="BMVO01000008">
    <property type="protein sequence ID" value="GHB06342.1"/>
    <property type="molecule type" value="Genomic_DNA"/>
</dbReference>
<reference evidence="4" key="1">
    <citation type="journal article" date="2019" name="Int. J. Syst. Evol. Microbiol.">
        <title>The Global Catalogue of Microorganisms (GCM) 10K type strain sequencing project: providing services to taxonomists for standard genome sequencing and annotation.</title>
        <authorList>
            <consortium name="The Broad Institute Genomics Platform"/>
            <consortium name="The Broad Institute Genome Sequencing Center for Infectious Disease"/>
            <person name="Wu L."/>
            <person name="Ma J."/>
        </authorList>
    </citation>
    <scope>NUCLEOTIDE SEQUENCE [LARGE SCALE GENOMIC DNA]</scope>
    <source>
        <strain evidence="4">JCM 4737</strain>
    </source>
</reference>
<accession>A0ABQ3DTI2</accession>
<dbReference type="Pfam" id="PF01161">
    <property type="entry name" value="PBP"/>
    <property type="match status" value="1"/>
</dbReference>
<dbReference type="InterPro" id="IPR005247">
    <property type="entry name" value="YbhB_YbcL/LppC-like"/>
</dbReference>
<gene>
    <name evidence="3" type="ORF">GCM10010346_31990</name>
</gene>